<keyword evidence="2" id="KW-1185">Reference proteome</keyword>
<reference evidence="1 2" key="1">
    <citation type="submission" date="2021-06" db="EMBL/GenBank/DDBJ databases">
        <authorList>
            <person name="Palmer J.M."/>
        </authorList>
    </citation>
    <scope>NUCLEOTIDE SEQUENCE [LARGE SCALE GENOMIC DNA]</scope>
    <source>
        <strain evidence="1 2">AS_MEX2019</strain>
        <tissue evidence="1">Muscle</tissue>
    </source>
</reference>
<sequence>MSAFSNLRQYQEGFAERLHPIGVSSFCLWKRQTQQSGNCISAIKLQKWPNGVNWNTFRPGEVQAVKCLTSI</sequence>
<dbReference type="Proteomes" id="UP001469553">
    <property type="component" value="Unassembled WGS sequence"/>
</dbReference>
<evidence type="ECO:0000313" key="1">
    <source>
        <dbReference type="EMBL" id="MEQ2304558.1"/>
    </source>
</evidence>
<name>A0ABV0ZEB3_9TELE</name>
<comment type="caution">
    <text evidence="1">The sequence shown here is derived from an EMBL/GenBank/DDBJ whole genome shotgun (WGS) entry which is preliminary data.</text>
</comment>
<protein>
    <submittedName>
        <fullName evidence="1">Uncharacterized protein</fullName>
    </submittedName>
</protein>
<proteinExistence type="predicted"/>
<evidence type="ECO:0000313" key="2">
    <source>
        <dbReference type="Proteomes" id="UP001469553"/>
    </source>
</evidence>
<organism evidence="1 2">
    <name type="scientific">Ameca splendens</name>
    <dbReference type="NCBI Taxonomy" id="208324"/>
    <lineage>
        <taxon>Eukaryota</taxon>
        <taxon>Metazoa</taxon>
        <taxon>Chordata</taxon>
        <taxon>Craniata</taxon>
        <taxon>Vertebrata</taxon>
        <taxon>Euteleostomi</taxon>
        <taxon>Actinopterygii</taxon>
        <taxon>Neopterygii</taxon>
        <taxon>Teleostei</taxon>
        <taxon>Neoteleostei</taxon>
        <taxon>Acanthomorphata</taxon>
        <taxon>Ovalentaria</taxon>
        <taxon>Atherinomorphae</taxon>
        <taxon>Cyprinodontiformes</taxon>
        <taxon>Goodeidae</taxon>
        <taxon>Ameca</taxon>
    </lineage>
</organism>
<accession>A0ABV0ZEB3</accession>
<gene>
    <name evidence="1" type="ORF">AMECASPLE_028391</name>
</gene>
<dbReference type="EMBL" id="JAHRIP010059547">
    <property type="protein sequence ID" value="MEQ2304558.1"/>
    <property type="molecule type" value="Genomic_DNA"/>
</dbReference>